<organism evidence="1 2">
    <name type="scientific">Sorghum bicolor</name>
    <name type="common">Sorghum</name>
    <name type="synonym">Sorghum vulgare</name>
    <dbReference type="NCBI Taxonomy" id="4558"/>
    <lineage>
        <taxon>Eukaryota</taxon>
        <taxon>Viridiplantae</taxon>
        <taxon>Streptophyta</taxon>
        <taxon>Embryophyta</taxon>
        <taxon>Tracheophyta</taxon>
        <taxon>Spermatophyta</taxon>
        <taxon>Magnoliopsida</taxon>
        <taxon>Liliopsida</taxon>
        <taxon>Poales</taxon>
        <taxon>Poaceae</taxon>
        <taxon>PACMAD clade</taxon>
        <taxon>Panicoideae</taxon>
        <taxon>Andropogonodae</taxon>
        <taxon>Andropogoneae</taxon>
        <taxon>Sorghinae</taxon>
        <taxon>Sorghum</taxon>
    </lineage>
</organism>
<accession>A0A1Z5SBE3</accession>
<gene>
    <name evidence="1" type="ORF">SORBI_3001G506033</name>
</gene>
<dbReference type="InParanoid" id="A0A1Z5SBE3"/>
<reference evidence="2" key="2">
    <citation type="journal article" date="2018" name="Plant J.">
        <title>The Sorghum bicolor reference genome: improved assembly, gene annotations, a transcriptome atlas, and signatures of genome organization.</title>
        <authorList>
            <person name="McCormick R.F."/>
            <person name="Truong S.K."/>
            <person name="Sreedasyam A."/>
            <person name="Jenkins J."/>
            <person name="Shu S."/>
            <person name="Sims D."/>
            <person name="Kennedy M."/>
            <person name="Amirebrahimi M."/>
            <person name="Weers B.D."/>
            <person name="McKinley B."/>
            <person name="Mattison A."/>
            <person name="Morishige D.T."/>
            <person name="Grimwood J."/>
            <person name="Schmutz J."/>
            <person name="Mullet J.E."/>
        </authorList>
    </citation>
    <scope>NUCLEOTIDE SEQUENCE [LARGE SCALE GENOMIC DNA]</scope>
    <source>
        <strain evidence="2">cv. BTx623</strain>
    </source>
</reference>
<dbReference type="Proteomes" id="UP000000768">
    <property type="component" value="Chromosome 1"/>
</dbReference>
<keyword evidence="2" id="KW-1185">Reference proteome</keyword>
<sequence>MSQNQGFYHHFNFLAALSILVEGHDRNSGWSITLYTSLHGILLNGNIQANSGICQTSILKIGLYLNTAISVIY</sequence>
<dbReference type="Gramene" id="OQU93242">
    <property type="protein sequence ID" value="OQU93242"/>
    <property type="gene ID" value="SORBI_3001G506033"/>
</dbReference>
<reference evidence="1 2" key="1">
    <citation type="journal article" date="2009" name="Nature">
        <title>The Sorghum bicolor genome and the diversification of grasses.</title>
        <authorList>
            <person name="Paterson A.H."/>
            <person name="Bowers J.E."/>
            <person name="Bruggmann R."/>
            <person name="Dubchak I."/>
            <person name="Grimwood J."/>
            <person name="Gundlach H."/>
            <person name="Haberer G."/>
            <person name="Hellsten U."/>
            <person name="Mitros T."/>
            <person name="Poliakov A."/>
            <person name="Schmutz J."/>
            <person name="Spannagl M."/>
            <person name="Tang H."/>
            <person name="Wang X."/>
            <person name="Wicker T."/>
            <person name="Bharti A.K."/>
            <person name="Chapman J."/>
            <person name="Feltus F.A."/>
            <person name="Gowik U."/>
            <person name="Grigoriev I.V."/>
            <person name="Lyons E."/>
            <person name="Maher C.A."/>
            <person name="Martis M."/>
            <person name="Narechania A."/>
            <person name="Otillar R.P."/>
            <person name="Penning B.W."/>
            <person name="Salamov A.A."/>
            <person name="Wang Y."/>
            <person name="Zhang L."/>
            <person name="Carpita N.C."/>
            <person name="Freeling M."/>
            <person name="Gingle A.R."/>
            <person name="Hash C.T."/>
            <person name="Keller B."/>
            <person name="Klein P."/>
            <person name="Kresovich S."/>
            <person name="McCann M.C."/>
            <person name="Ming R."/>
            <person name="Peterson D.G."/>
            <person name="Mehboob-ur-Rahman"/>
            <person name="Ware D."/>
            <person name="Westhoff P."/>
            <person name="Mayer K.F."/>
            <person name="Messing J."/>
            <person name="Rokhsar D.S."/>
        </authorList>
    </citation>
    <scope>NUCLEOTIDE SEQUENCE [LARGE SCALE GENOMIC DNA]</scope>
    <source>
        <strain evidence="2">cv. BTx623</strain>
    </source>
</reference>
<name>A0A1Z5SBE3_SORBI</name>
<evidence type="ECO:0000313" key="1">
    <source>
        <dbReference type="EMBL" id="OQU93242.1"/>
    </source>
</evidence>
<evidence type="ECO:0000313" key="2">
    <source>
        <dbReference type="Proteomes" id="UP000000768"/>
    </source>
</evidence>
<dbReference type="AlphaFoldDB" id="A0A1Z5SBE3"/>
<dbReference type="EMBL" id="CM000760">
    <property type="protein sequence ID" value="OQU93242.1"/>
    <property type="molecule type" value="Genomic_DNA"/>
</dbReference>
<proteinExistence type="predicted"/>
<protein>
    <submittedName>
        <fullName evidence="1">Uncharacterized protein</fullName>
    </submittedName>
</protein>